<dbReference type="Pfam" id="PF09888">
    <property type="entry name" value="DUF2115"/>
    <property type="match status" value="1"/>
</dbReference>
<dbReference type="eggNOG" id="arCOG03215">
    <property type="taxonomic scope" value="Archaea"/>
</dbReference>
<dbReference type="AlphaFoldDB" id="F6D7G4"/>
<dbReference type="STRING" id="868131.MSWAN_0712"/>
<keyword evidence="3" id="KW-1185">Reference proteome</keyword>
<dbReference type="HAMAP" id="MF_00763">
    <property type="entry name" value="UPF0305"/>
    <property type="match status" value="1"/>
</dbReference>
<dbReference type="OrthoDB" id="81482at2157"/>
<organism evidence="2 3">
    <name type="scientific">Methanobacterium paludis (strain DSM 25820 / JCM 18151 / SWAN1)</name>
    <dbReference type="NCBI Taxonomy" id="868131"/>
    <lineage>
        <taxon>Archaea</taxon>
        <taxon>Methanobacteriati</taxon>
        <taxon>Methanobacteriota</taxon>
        <taxon>Methanomada group</taxon>
        <taxon>Methanobacteria</taxon>
        <taxon>Methanobacteriales</taxon>
        <taxon>Methanobacteriaceae</taxon>
        <taxon>Methanobacterium</taxon>
    </lineage>
</organism>
<evidence type="ECO:0000313" key="2">
    <source>
        <dbReference type="EMBL" id="AEG17746.1"/>
    </source>
</evidence>
<accession>F6D7G4</accession>
<proteinExistence type="inferred from homology"/>
<dbReference type="KEGG" id="mew:MSWAN_0712"/>
<dbReference type="Proteomes" id="UP000009231">
    <property type="component" value="Chromosome"/>
</dbReference>
<dbReference type="InterPro" id="IPR019215">
    <property type="entry name" value="DUF2115"/>
</dbReference>
<gene>
    <name evidence="2" type="ordered locus">MSWAN_0712</name>
</gene>
<protein>
    <recommendedName>
        <fullName evidence="1">UPF0305 protein MSWAN_0712</fullName>
    </recommendedName>
</protein>
<dbReference type="HOGENOM" id="CLU_089549_1_0_2"/>
<reference evidence="2 3" key="1">
    <citation type="journal article" date="2014" name="Int. J. Syst. Evol. Microbiol.">
        <title>Methanobacterium paludis sp. nov. and a novel strain of Methanobacterium lacus isolated from northern peatlands.</title>
        <authorList>
            <person name="Cadillo-Quiroz H."/>
            <person name="Brauer S.L."/>
            <person name="Goodson N."/>
            <person name="Yavitt J.B."/>
            <person name="Zinder S.H."/>
        </authorList>
    </citation>
    <scope>NUCLEOTIDE SEQUENCE [LARGE SCALE GENOMIC DNA]</scope>
    <source>
        <strain evidence="3">DSM 25820 / JCM 18151 / SWAN1</strain>
    </source>
</reference>
<evidence type="ECO:0000313" key="3">
    <source>
        <dbReference type="Proteomes" id="UP000009231"/>
    </source>
</evidence>
<sequence length="185" mass="21385">MADKIEELDLGEKISADELQSVLKKEELVEILKNDADDISIRDLMEIYTNMLKEGRYVQKSYHEDYIRFYIKSFSKYLKGLKTDETPYNSYVDMEKLRGTVEHLQKMFEESERDSSPGSKKILYLTSIYSTFVLEEPIHIVGSQFPGGLKVKKNGETYLCPVKDKQKESPNALCKFCIAEQEEGV</sequence>
<dbReference type="RefSeq" id="WP_013825248.1">
    <property type="nucleotide sequence ID" value="NC_015574.1"/>
</dbReference>
<dbReference type="EMBL" id="CP002772">
    <property type="protein sequence ID" value="AEG17746.1"/>
    <property type="molecule type" value="Genomic_DNA"/>
</dbReference>
<dbReference type="GeneID" id="10668204"/>
<name>F6D7G4_METPW</name>
<evidence type="ECO:0000256" key="1">
    <source>
        <dbReference type="HAMAP-Rule" id="MF_00763"/>
    </source>
</evidence>
<comment type="similarity">
    <text evidence="1">Belongs to the UPF0305 family.</text>
</comment>